<name>A0A8D3WG35_STRFA</name>
<gene>
    <name evidence="3" type="ordered locus">Sfla_0505</name>
</gene>
<accession>A0A8D3WG35</accession>
<evidence type="ECO:0008006" key="5">
    <source>
        <dbReference type="Google" id="ProtNLM"/>
    </source>
</evidence>
<evidence type="ECO:0000313" key="4">
    <source>
        <dbReference type="Proteomes" id="UP000002066"/>
    </source>
</evidence>
<feature type="region of interest" description="Disordered" evidence="1">
    <location>
        <begin position="109"/>
        <end position="130"/>
    </location>
</feature>
<protein>
    <recommendedName>
        <fullName evidence="5">Secreted protein</fullName>
    </recommendedName>
</protein>
<reference evidence="3 4" key="1">
    <citation type="submission" date="2011-01" db="EMBL/GenBank/DDBJ databases">
        <title>Complete sequence of chromosome of Streptomyces flavogriseus ATCC 33331.</title>
        <authorList>
            <consortium name="US DOE Joint Genome Institute"/>
            <person name="Lucas S."/>
            <person name="Copeland A."/>
            <person name="Lapidus A."/>
            <person name="Cheng J.-F."/>
            <person name="Goodwin L."/>
            <person name="Pitluck S."/>
            <person name="Davenport K."/>
            <person name="Detter J.C."/>
            <person name="Han C."/>
            <person name="Tapia R."/>
            <person name="Land M."/>
            <person name="Hauser L."/>
            <person name="Kyrpides N."/>
            <person name="Ivanova N."/>
            <person name="Ovchinnikova G."/>
            <person name="Pagani I."/>
            <person name="Brumm P."/>
            <person name="Mead D."/>
            <person name="Woyke T."/>
        </authorList>
    </citation>
    <scope>NUCLEOTIDE SEQUENCE [LARGE SCALE GENOMIC DNA]</scope>
    <source>
        <strain evidence="4">ATCC 33331 / IAF-45CD</strain>
    </source>
</reference>
<dbReference type="OrthoDB" id="4251631at2"/>
<proteinExistence type="predicted"/>
<feature type="chain" id="PRO_5034022143" description="Secreted protein" evidence="2">
    <location>
        <begin position="28"/>
        <end position="130"/>
    </location>
</feature>
<evidence type="ECO:0000313" key="3">
    <source>
        <dbReference type="EMBL" id="ADW01970.1"/>
    </source>
</evidence>
<evidence type="ECO:0000256" key="1">
    <source>
        <dbReference type="SAM" id="MobiDB-lite"/>
    </source>
</evidence>
<feature type="signal peptide" evidence="2">
    <location>
        <begin position="1"/>
        <end position="27"/>
    </location>
</feature>
<dbReference type="EMBL" id="CP002475">
    <property type="protein sequence ID" value="ADW01970.1"/>
    <property type="molecule type" value="Genomic_DNA"/>
</dbReference>
<dbReference type="KEGG" id="sfa:Sfla_0505"/>
<organism evidence="3 4">
    <name type="scientific">Streptomyces pratensis (strain ATCC 33331 / IAF-45CD)</name>
    <dbReference type="NCBI Taxonomy" id="591167"/>
    <lineage>
        <taxon>Bacteria</taxon>
        <taxon>Bacillati</taxon>
        <taxon>Actinomycetota</taxon>
        <taxon>Actinomycetes</taxon>
        <taxon>Kitasatosporales</taxon>
        <taxon>Streptomycetaceae</taxon>
        <taxon>Streptomyces</taxon>
    </lineage>
</organism>
<feature type="compositionally biased region" description="Low complexity" evidence="1">
    <location>
        <begin position="109"/>
        <end position="124"/>
    </location>
</feature>
<sequence>MRAATVRFVLAFLMSFLLAPYSGTASADAHTYGPGMRADGVPDATTGAAHLAHGPCGTAERGSEPSGLLRHRDRHRTATAPASETPPRSVVTRDADGAVAPAAFAALGNAPHSSRSSGAHSSPALQVFRC</sequence>
<evidence type="ECO:0000256" key="2">
    <source>
        <dbReference type="SAM" id="SignalP"/>
    </source>
</evidence>
<keyword evidence="2" id="KW-0732">Signal</keyword>
<feature type="region of interest" description="Disordered" evidence="1">
    <location>
        <begin position="52"/>
        <end position="91"/>
    </location>
</feature>
<dbReference type="AlphaFoldDB" id="A0A8D3WG35"/>
<dbReference type="Proteomes" id="UP000002066">
    <property type="component" value="Chromosome"/>
</dbReference>